<dbReference type="UniPathway" id="UPA00094"/>
<evidence type="ECO:0000259" key="9">
    <source>
        <dbReference type="Pfam" id="PF08541"/>
    </source>
</evidence>
<dbReference type="AlphaFoldDB" id="W9S345"/>
<dbReference type="Pfam" id="PF08541">
    <property type="entry name" value="ACP_syn_III_C"/>
    <property type="match status" value="1"/>
</dbReference>
<dbReference type="InterPro" id="IPR013747">
    <property type="entry name" value="ACP_syn_III_C"/>
</dbReference>
<evidence type="ECO:0000256" key="7">
    <source>
        <dbReference type="SAM" id="Phobius"/>
    </source>
</evidence>
<dbReference type="STRING" id="981085.W9S345"/>
<dbReference type="eggNOG" id="ENOG502QQXN">
    <property type="taxonomic scope" value="Eukaryota"/>
</dbReference>
<dbReference type="PIRSF" id="PIRSF036417">
    <property type="entry name" value="3-ktacl-CoA_syn"/>
    <property type="match status" value="1"/>
</dbReference>
<comment type="similarity">
    <text evidence="2">Belongs to the thiolase-like superfamily. Chalcone/stilbene synthases family.</text>
</comment>
<gene>
    <name evidence="10" type="ORF">L484_004925</name>
</gene>
<dbReference type="SUPFAM" id="SSF53901">
    <property type="entry name" value="Thiolase-like"/>
    <property type="match status" value="2"/>
</dbReference>
<protein>
    <recommendedName>
        <fullName evidence="3">very-long-chain 3-oxoacyl-CoA synthase</fullName>
        <ecNumber evidence="3">2.3.1.199</ecNumber>
    </recommendedName>
</protein>
<dbReference type="GO" id="GO:0009922">
    <property type="term" value="F:fatty acid elongase activity"/>
    <property type="evidence" value="ECO:0007669"/>
    <property type="project" value="UniProtKB-EC"/>
</dbReference>
<organism evidence="10 11">
    <name type="scientific">Morus notabilis</name>
    <dbReference type="NCBI Taxonomy" id="981085"/>
    <lineage>
        <taxon>Eukaryota</taxon>
        <taxon>Viridiplantae</taxon>
        <taxon>Streptophyta</taxon>
        <taxon>Embryophyta</taxon>
        <taxon>Tracheophyta</taxon>
        <taxon>Spermatophyta</taxon>
        <taxon>Magnoliopsida</taxon>
        <taxon>eudicotyledons</taxon>
        <taxon>Gunneridae</taxon>
        <taxon>Pentapetalae</taxon>
        <taxon>rosids</taxon>
        <taxon>fabids</taxon>
        <taxon>Rosales</taxon>
        <taxon>Moraceae</taxon>
        <taxon>Moreae</taxon>
        <taxon>Morus</taxon>
    </lineage>
</organism>
<evidence type="ECO:0000313" key="10">
    <source>
        <dbReference type="EMBL" id="EXB86427.1"/>
    </source>
</evidence>
<evidence type="ECO:0000256" key="1">
    <source>
        <dbReference type="ARBA" id="ARBA00005194"/>
    </source>
</evidence>
<dbReference type="InterPro" id="IPR013601">
    <property type="entry name" value="FAE1_typ3_polyketide_synth"/>
</dbReference>
<feature type="transmembrane region" description="Helical" evidence="7">
    <location>
        <begin position="20"/>
        <end position="44"/>
    </location>
</feature>
<keyword evidence="7" id="KW-1133">Transmembrane helix</keyword>
<evidence type="ECO:0000256" key="6">
    <source>
        <dbReference type="ARBA" id="ARBA00047375"/>
    </source>
</evidence>
<dbReference type="PANTHER" id="PTHR31561">
    <property type="entry name" value="3-KETOACYL-COA SYNTHASE"/>
    <property type="match status" value="1"/>
</dbReference>
<comment type="catalytic activity">
    <reaction evidence="6">
        <text>a very-long-chain acyl-CoA + malonyl-CoA + H(+) = a very-long-chain 3-oxoacyl-CoA + CO2 + CoA</text>
        <dbReference type="Rhea" id="RHEA:32727"/>
        <dbReference type="ChEBI" id="CHEBI:15378"/>
        <dbReference type="ChEBI" id="CHEBI:16526"/>
        <dbReference type="ChEBI" id="CHEBI:57287"/>
        <dbReference type="ChEBI" id="CHEBI:57384"/>
        <dbReference type="ChEBI" id="CHEBI:90725"/>
        <dbReference type="ChEBI" id="CHEBI:90736"/>
        <dbReference type="EC" id="2.3.1.199"/>
    </reaction>
</comment>
<accession>W9S345</accession>
<keyword evidence="7" id="KW-0472">Membrane</keyword>
<feature type="domain" description="FAE" evidence="8">
    <location>
        <begin position="42"/>
        <end position="214"/>
    </location>
</feature>
<evidence type="ECO:0000313" key="11">
    <source>
        <dbReference type="Proteomes" id="UP000030645"/>
    </source>
</evidence>
<proteinExistence type="inferred from homology"/>
<evidence type="ECO:0000256" key="4">
    <source>
        <dbReference type="ARBA" id="ARBA00022679"/>
    </source>
</evidence>
<dbReference type="EMBL" id="KE344915">
    <property type="protein sequence ID" value="EXB86427.1"/>
    <property type="molecule type" value="Genomic_DNA"/>
</dbReference>
<dbReference type="EC" id="2.3.1.199" evidence="3"/>
<evidence type="ECO:0000256" key="2">
    <source>
        <dbReference type="ARBA" id="ARBA00005531"/>
    </source>
</evidence>
<name>W9S345_9ROSA</name>
<keyword evidence="4" id="KW-0808">Transferase</keyword>
<comment type="pathway">
    <text evidence="1">Lipid metabolism; fatty acid biosynthesis.</text>
</comment>
<dbReference type="GO" id="GO:0006633">
    <property type="term" value="P:fatty acid biosynthetic process"/>
    <property type="evidence" value="ECO:0007669"/>
    <property type="project" value="UniProtKB-UniPathway"/>
</dbReference>
<keyword evidence="7" id="KW-0812">Transmembrane</keyword>
<keyword evidence="5" id="KW-0012">Acyltransferase</keyword>
<dbReference type="GO" id="GO:0016020">
    <property type="term" value="C:membrane"/>
    <property type="evidence" value="ECO:0007669"/>
    <property type="project" value="InterPro"/>
</dbReference>
<evidence type="ECO:0000256" key="5">
    <source>
        <dbReference type="ARBA" id="ARBA00023315"/>
    </source>
</evidence>
<dbReference type="InterPro" id="IPR012392">
    <property type="entry name" value="3-ktacl-CoA_syn"/>
</dbReference>
<keyword evidence="11" id="KW-1185">Reference proteome</keyword>
<dbReference type="CDD" id="cd00831">
    <property type="entry name" value="CHS_like"/>
    <property type="match status" value="1"/>
</dbReference>
<reference evidence="11" key="1">
    <citation type="submission" date="2013-01" db="EMBL/GenBank/DDBJ databases">
        <title>Draft Genome Sequence of a Mulberry Tree, Morus notabilis C.K. Schneid.</title>
        <authorList>
            <person name="He N."/>
            <person name="Zhao S."/>
        </authorList>
    </citation>
    <scope>NUCLEOTIDE SEQUENCE</scope>
</reference>
<evidence type="ECO:0000259" key="8">
    <source>
        <dbReference type="Pfam" id="PF08392"/>
    </source>
</evidence>
<dbReference type="Proteomes" id="UP000030645">
    <property type="component" value="Unassembled WGS sequence"/>
</dbReference>
<sequence>MSILDIDLSVLEQLSLSKLLILFTHFKILAATLIIATAILYLFYKSKHVYRIDFVCYRPPDTNRVPTSSFQEHIERWEKFSPENVEFQAKVLERSGIGSESYFPTGIHLLPNDQSLNSTLEEVQMVLFSVVQSLFTERKIDPKSIDILITNCSVVCPTPSLASMIINKFGLRSNILSFNLSGMGCSASLLSVSLAKDLLKIHRNSLALILSMESRDKRVAKYVLKHLVRTHIGAEDIYYRCISQEPDNEGITGVNLSKSLQQLAGEALKVNVAKLAMLVLPYSEQIRREISYRDHEGEAEEKLKLRERDIEPSRMTLYKFGNTSSASTWYALSYLEAKGRVKRGDRLWQLAFGSGLKCNSAVWKCIRKLEPESSNAWSDFIHGYPIEVPDVMDH</sequence>
<dbReference type="InterPro" id="IPR016039">
    <property type="entry name" value="Thiolase-like"/>
</dbReference>
<dbReference type="Pfam" id="PF08392">
    <property type="entry name" value="FAE1_CUT1_RppA"/>
    <property type="match status" value="1"/>
</dbReference>
<feature type="domain" description="Beta-ketoacyl-[acyl-carrier-protein] synthase III C-terminal" evidence="9">
    <location>
        <begin position="314"/>
        <end position="364"/>
    </location>
</feature>
<evidence type="ECO:0000256" key="3">
    <source>
        <dbReference type="ARBA" id="ARBA00012307"/>
    </source>
</evidence>
<dbReference type="Gene3D" id="3.40.47.10">
    <property type="match status" value="2"/>
</dbReference>